<organism evidence="1 2">
    <name type="scientific">Aeromonas popoffii</name>
    <dbReference type="NCBI Taxonomy" id="70856"/>
    <lineage>
        <taxon>Bacteria</taxon>
        <taxon>Pseudomonadati</taxon>
        <taxon>Pseudomonadota</taxon>
        <taxon>Gammaproteobacteria</taxon>
        <taxon>Aeromonadales</taxon>
        <taxon>Aeromonadaceae</taxon>
        <taxon>Aeromonas</taxon>
    </lineage>
</organism>
<dbReference type="EMBL" id="JAGRZL010000113">
    <property type="protein sequence ID" value="MBR7631597.1"/>
    <property type="molecule type" value="Genomic_DNA"/>
</dbReference>
<sequence length="94" mass="10580">MEEENVDIKHKDPTHLGKLYELPTPVPIRAGETIGYLGMYEAPTSTEGGMSSKHMVHIELFSDDPRAEAVVSSKEWKDKGFTLIDGFDRHCFTI</sequence>
<evidence type="ECO:0000313" key="1">
    <source>
        <dbReference type="EMBL" id="MBR7631597.1"/>
    </source>
</evidence>
<keyword evidence="2" id="KW-1185">Reference proteome</keyword>
<dbReference type="Proteomes" id="UP000675653">
    <property type="component" value="Unassembled WGS sequence"/>
</dbReference>
<dbReference type="RefSeq" id="WP_212514944.1">
    <property type="nucleotide sequence ID" value="NZ_CAWQDX010000017.1"/>
</dbReference>
<proteinExistence type="predicted"/>
<reference evidence="1 2" key="1">
    <citation type="submission" date="2021-04" db="EMBL/GenBank/DDBJ databases">
        <title>Draft Genome of Aeromonas popoffii ID682, isolated from a natural water source in Idaho.</title>
        <authorList>
            <person name="Testerman T."/>
            <person name="Graf J."/>
        </authorList>
    </citation>
    <scope>NUCLEOTIDE SEQUENCE [LARGE SCALE GENOMIC DNA]</scope>
    <source>
        <strain evidence="1 2">ID682</strain>
    </source>
</reference>
<accession>A0ABS5GWR4</accession>
<gene>
    <name evidence="1" type="ORF">KAT72_22085</name>
</gene>
<comment type="caution">
    <text evidence="1">The sequence shown here is derived from an EMBL/GenBank/DDBJ whole genome shotgun (WGS) entry which is preliminary data.</text>
</comment>
<name>A0ABS5GWR4_9GAMM</name>
<evidence type="ECO:0000313" key="2">
    <source>
        <dbReference type="Proteomes" id="UP000675653"/>
    </source>
</evidence>
<protein>
    <submittedName>
        <fullName evidence="1">Uncharacterized protein</fullName>
    </submittedName>
</protein>